<protein>
    <recommendedName>
        <fullName evidence="2">DUF8035 domain-containing protein</fullName>
    </recommendedName>
</protein>
<feature type="compositionally biased region" description="Basic and acidic residues" evidence="1">
    <location>
        <begin position="694"/>
        <end position="725"/>
    </location>
</feature>
<dbReference type="PANTHER" id="PTHR42081">
    <property type="entry name" value="ZINC FINGER PROTEIN DHHC DOMAIN CONTAINING PROTEIN"/>
    <property type="match status" value="1"/>
</dbReference>
<feature type="compositionally biased region" description="Basic and acidic residues" evidence="1">
    <location>
        <begin position="429"/>
        <end position="440"/>
    </location>
</feature>
<evidence type="ECO:0000313" key="3">
    <source>
        <dbReference type="EMBL" id="KXJ93958.1"/>
    </source>
</evidence>
<feature type="compositionally biased region" description="Basic and acidic residues" evidence="1">
    <location>
        <begin position="920"/>
        <end position="941"/>
    </location>
</feature>
<accession>A0A136JA65</accession>
<feature type="compositionally biased region" description="Basic and acidic residues" evidence="1">
    <location>
        <begin position="812"/>
        <end position="830"/>
    </location>
</feature>
<feature type="region of interest" description="Disordered" evidence="1">
    <location>
        <begin position="77"/>
        <end position="175"/>
    </location>
</feature>
<feature type="compositionally biased region" description="Basic and acidic residues" evidence="1">
    <location>
        <begin position="560"/>
        <end position="655"/>
    </location>
</feature>
<dbReference type="AlphaFoldDB" id="A0A136JA65"/>
<feature type="region of interest" description="Disordered" evidence="1">
    <location>
        <begin position="320"/>
        <end position="366"/>
    </location>
</feature>
<feature type="compositionally biased region" description="Basic and acidic residues" evidence="1">
    <location>
        <begin position="506"/>
        <end position="546"/>
    </location>
</feature>
<feature type="compositionally biased region" description="Basic and acidic residues" evidence="1">
    <location>
        <begin position="446"/>
        <end position="460"/>
    </location>
</feature>
<feature type="region of interest" description="Disordered" evidence="1">
    <location>
        <begin position="885"/>
        <end position="993"/>
    </location>
</feature>
<feature type="domain" description="DUF8035" evidence="2">
    <location>
        <begin position="834"/>
        <end position="886"/>
    </location>
</feature>
<gene>
    <name evidence="3" type="ORF">Micbo1qcDRAFT_40216</name>
</gene>
<feature type="region of interest" description="Disordered" evidence="1">
    <location>
        <begin position="385"/>
        <end position="838"/>
    </location>
</feature>
<feature type="region of interest" description="Disordered" evidence="1">
    <location>
        <begin position="1"/>
        <end position="24"/>
    </location>
</feature>
<feature type="compositionally biased region" description="Basic and acidic residues" evidence="1">
    <location>
        <begin position="236"/>
        <end position="256"/>
    </location>
</feature>
<feature type="compositionally biased region" description="Basic residues" evidence="1">
    <location>
        <begin position="155"/>
        <end position="166"/>
    </location>
</feature>
<feature type="compositionally biased region" description="Basic and acidic residues" evidence="1">
    <location>
        <begin position="476"/>
        <end position="489"/>
    </location>
</feature>
<dbReference type="Proteomes" id="UP000070501">
    <property type="component" value="Unassembled WGS sequence"/>
</dbReference>
<name>A0A136JA65_9PEZI</name>
<feature type="compositionally biased region" description="Basic and acidic residues" evidence="1">
    <location>
        <begin position="389"/>
        <end position="419"/>
    </location>
</feature>
<dbReference type="PANTHER" id="PTHR42081:SF2">
    <property type="entry name" value="NIPPED-B-LIKE PROTEIN B"/>
    <property type="match status" value="1"/>
</dbReference>
<evidence type="ECO:0000259" key="2">
    <source>
        <dbReference type="Pfam" id="PF26118"/>
    </source>
</evidence>
<feature type="compositionally biased region" description="Basic and acidic residues" evidence="1">
    <location>
        <begin position="953"/>
        <end position="970"/>
    </location>
</feature>
<sequence length="993" mass="113511">MSDPRYRYPQSGRRSPTFNPARASLPVSIGYNAAYSGDLHAIPTARYDSFMPRYPGDPRAPMPPPTTVTTYNVTKEPIARSSSHNEHRHTRHRSSTLESRPAKPIIVTTNHAKPTTSSHHSSSSHQSSSNRTSSPSRDHHRSSEETYYAQPASSHRSRSAQRHGHGHSQSATFDNDEFYRLRERVGDDRLRAPLRTGTLDPYRPSHHQSSYTNSRHNNIGYEDDGYEYTKPSDLARYDLDNDHSRRGPRESFDRPYHRPTVNVVSNEPGRFESRGRKAPPTASGLDRYNRAAASGIYDRPSVTVPALAAGSAAPVIDSTRRLEAPVTQPMERSVSKTRPSSMYQDSSSRMAFPDDHNRARDDERLHKDRRDDIYRDDAIASRGFGIRTDAYEPAERRGRRDPEDREYKRSSDETLDRARSRSRVPAADSRPKTRVDDNVERQNSTDSKESGRGERVRDKVASGLSVAAAAIGLGALKDRNKDEDKDAKISPRRHRDSSVGAAPSRAAEKYRPVDPKPPRDDPIVVEQQRRARDAGEQPLPRRESPDQAKPTSKADPVVVEQRRSREDVDGKVSAKDDPIVSESRREPPKDRVDARPRAQSVTRDREMERDRQDRDRDREKEKERARERDIDRERERDRDRRPADTDRDRHRRETEDALSGNPSSARRDSPPTDDAAETTRRRTHRASAAAFDPLDTKGLMDLKAELAAKESADKQKEQVPDKTRTSDPALSTTSSDKRSSREPEPSAPVRTRDSSQSPKAYEETRGRDPAPVSSDDRERQVRVVSPPRDKSAHKPIKGILKQPTRIFPEEDNPVREGVAPHKDDKTKKDVPSGARWTKVNRRMVNPEALTIGKERFEVRDDFVIVLRVLSKEEIQAYATATAQLREMRRKQAERDGDRSRDYDDDRDRSDDDRRRRRDHPRRDRDDVEEPRGSGRDRDDRDRHRRRRGDSDEEEHRPKMIGYSDDHEQGHSRHRSHRHDDGEPPIASGSSDRR</sequence>
<organism evidence="3 4">
    <name type="scientific">Microdochium bolleyi</name>
    <dbReference type="NCBI Taxonomy" id="196109"/>
    <lineage>
        <taxon>Eukaryota</taxon>
        <taxon>Fungi</taxon>
        <taxon>Dikarya</taxon>
        <taxon>Ascomycota</taxon>
        <taxon>Pezizomycotina</taxon>
        <taxon>Sordariomycetes</taxon>
        <taxon>Xylariomycetidae</taxon>
        <taxon>Xylariales</taxon>
        <taxon>Microdochiaceae</taxon>
        <taxon>Microdochium</taxon>
    </lineage>
</organism>
<feature type="compositionally biased region" description="Basic and acidic residues" evidence="1">
    <location>
        <begin position="352"/>
        <end position="366"/>
    </location>
</feature>
<feature type="compositionally biased region" description="Basic and acidic residues" evidence="1">
    <location>
        <begin position="885"/>
        <end position="913"/>
    </location>
</feature>
<feature type="region of interest" description="Disordered" evidence="1">
    <location>
        <begin position="236"/>
        <end position="285"/>
    </location>
</feature>
<proteinExistence type="predicted"/>
<dbReference type="OrthoDB" id="5418088at2759"/>
<evidence type="ECO:0000313" key="4">
    <source>
        <dbReference type="Proteomes" id="UP000070501"/>
    </source>
</evidence>
<feature type="compositionally biased region" description="Basic and acidic residues" evidence="1">
    <location>
        <begin position="760"/>
        <end position="792"/>
    </location>
</feature>
<feature type="compositionally biased region" description="Polar residues" evidence="1">
    <location>
        <begin position="207"/>
        <end position="217"/>
    </location>
</feature>
<feature type="region of interest" description="Disordered" evidence="1">
    <location>
        <begin position="189"/>
        <end position="219"/>
    </location>
</feature>
<dbReference type="InParanoid" id="A0A136JA65"/>
<feature type="compositionally biased region" description="Polar residues" evidence="1">
    <location>
        <begin position="336"/>
        <end position="349"/>
    </location>
</feature>
<dbReference type="EMBL" id="KQ964247">
    <property type="protein sequence ID" value="KXJ93958.1"/>
    <property type="molecule type" value="Genomic_DNA"/>
</dbReference>
<evidence type="ECO:0000256" key="1">
    <source>
        <dbReference type="SAM" id="MobiDB-lite"/>
    </source>
</evidence>
<dbReference type="InterPro" id="IPR058348">
    <property type="entry name" value="DUF8035"/>
</dbReference>
<reference evidence="4" key="1">
    <citation type="submission" date="2016-02" db="EMBL/GenBank/DDBJ databases">
        <title>Draft genome sequence of Microdochium bolleyi, a fungal endophyte of beachgrass.</title>
        <authorList>
            <consortium name="DOE Joint Genome Institute"/>
            <person name="David A.S."/>
            <person name="May G."/>
            <person name="Haridas S."/>
            <person name="Lim J."/>
            <person name="Wang M."/>
            <person name="Labutti K."/>
            <person name="Lipzen A."/>
            <person name="Barry K."/>
            <person name="Grigoriev I.V."/>
        </authorList>
    </citation>
    <scope>NUCLEOTIDE SEQUENCE [LARGE SCALE GENOMIC DNA]</scope>
    <source>
        <strain evidence="4">J235TASD1</strain>
    </source>
</reference>
<keyword evidence="4" id="KW-1185">Reference proteome</keyword>
<feature type="compositionally biased region" description="Low complexity" evidence="1">
    <location>
        <begin position="115"/>
        <end position="135"/>
    </location>
</feature>
<feature type="compositionally biased region" description="Basic and acidic residues" evidence="1">
    <location>
        <begin position="735"/>
        <end position="744"/>
    </location>
</feature>
<dbReference type="STRING" id="196109.A0A136JA65"/>
<dbReference type="Pfam" id="PF26118">
    <property type="entry name" value="DUF8035"/>
    <property type="match status" value="1"/>
</dbReference>